<dbReference type="STRING" id="318479.A0A0N4U6Q1"/>
<evidence type="ECO:0000256" key="2">
    <source>
        <dbReference type="ARBA" id="ARBA00023157"/>
    </source>
</evidence>
<dbReference type="SMART" id="SM01411">
    <property type="entry name" value="Ephrin_rec_like"/>
    <property type="match status" value="3"/>
</dbReference>
<keyword evidence="2" id="KW-1015">Disulfide bond</keyword>
<dbReference type="PROSITE" id="PS51914">
    <property type="entry name" value="MRH"/>
    <property type="match status" value="1"/>
</dbReference>
<dbReference type="Proteomes" id="UP000038040">
    <property type="component" value="Unplaced"/>
</dbReference>
<evidence type="ECO:0000256" key="3">
    <source>
        <dbReference type="SAM" id="MobiDB-lite"/>
    </source>
</evidence>
<reference evidence="6 8" key="2">
    <citation type="submission" date="2018-11" db="EMBL/GenBank/DDBJ databases">
        <authorList>
            <consortium name="Pathogen Informatics"/>
        </authorList>
    </citation>
    <scope>NUCLEOTIDE SEQUENCE [LARGE SCALE GENOMIC DNA]</scope>
</reference>
<sequence>MLPILRLFFISYCFFISKSLTRHCSSDDFIFEYTTCDENGQRWRVAVPKNDHLQCEGGAPFPTRGINCSFSCQPGMFLDVDSQKCRHCSPGSYSLGGGIRFEEFSRLPPGFVIENFDTNIDIFSGTTLKNSGCSNETGWITKNTELLYVPSPCIAKLTYSVDLVRPGFVQYSYKLPKDSRGLSLKVIVRNKQCQSYTRKPLKENERDYEGEWQRRRIKLKSGTNVITWMVFNNRDIFSKNDVIAISKIDILGLAFTQQCTLCPAGTYSDRGARQCKSCPAGYFSTKGSRECARCPLTQYSGPRASMCIDRPVCAETDYFPKMEPCNDLGLTRIVYEKVQPNVCRDDVEGSYKLPPPGQSRPCPKCNPGMAMNNNKKCSFCPVDHFSEGNECERCPLQTLPNYGLQYILWHDLPPNMTTKCEYIMEDRPKFCNIGNSWIPAGNSLYSSSTHEKGIVLELFLNISEGFSNPLLSNDAKISLQDPIAHITFEFETSCIDISCIFYFVEDSPKQASFHLIAGFNGTQARRSYSYPIISTRPTRFLFAFMRSWSSSENDAITDRAIIYSINVTNVARGSGGASACLPCPLSNGKCVTCPSGQYISETVTCRKCPKNTILNVSSDHIGIKSCIPCGSNLESNDGIRCSSSGLLEIPRNSSNVTSHFDFTNFIGKTFQATGVKVFAREGSSYYHLFNISLFNEEGAICNEEISANELDGNSPQLNFFYESSSSVDYCPNGIHTVVTTKCEPRLVEESEVLNLMAFFHICLTNYEIYLFIWKLFQLFLSLLRTLSLFSYECLVVWVACFLKVHLPRNCPDGTCDGCLYHMIILTARACPICTESDYTVIRGECINGKQTVHSIPSSNHYYDYLHIFRDSLRDKHIFYNFFRLEYKYMKLVESKNPSKGNELPAAESCGVIGDDEEEEELDRVLFTKGKKKFSRGIRKNRRIFDNQSKNDNLETPFVPLEETD</sequence>
<evidence type="ECO:0000313" key="8">
    <source>
        <dbReference type="Proteomes" id="UP000274756"/>
    </source>
</evidence>
<dbReference type="AlphaFoldDB" id="A0A0N4U6Q1"/>
<dbReference type="PANTHER" id="PTHR22727">
    <property type="entry name" value="PROTEIN CBG13728"/>
    <property type="match status" value="1"/>
</dbReference>
<dbReference type="InterPro" id="IPR056609">
    <property type="entry name" value="Elapor1-like_3rd"/>
</dbReference>
<dbReference type="Pfam" id="PF07699">
    <property type="entry name" value="Ephrin_rec_like"/>
    <property type="match status" value="1"/>
</dbReference>
<dbReference type="Pfam" id="PF23091">
    <property type="entry name" value="TNFR_ELAPOR1_6th"/>
    <property type="match status" value="1"/>
</dbReference>
<dbReference type="InterPro" id="IPR009030">
    <property type="entry name" value="Growth_fac_rcpt_cys_sf"/>
</dbReference>
<dbReference type="Pfam" id="PF23031">
    <property type="entry name" value="GBD_ELAPOR1"/>
    <property type="match status" value="1"/>
</dbReference>
<gene>
    <name evidence="6" type="ORF">DME_LOCUS6977</name>
</gene>
<keyword evidence="8" id="KW-1185">Reference proteome</keyword>
<evidence type="ECO:0000313" key="6">
    <source>
        <dbReference type="EMBL" id="VDN57004.1"/>
    </source>
</evidence>
<evidence type="ECO:0000256" key="4">
    <source>
        <dbReference type="SAM" id="SignalP"/>
    </source>
</evidence>
<reference evidence="9" key="1">
    <citation type="submission" date="2017-02" db="UniProtKB">
        <authorList>
            <consortium name="WormBaseParasite"/>
        </authorList>
    </citation>
    <scope>IDENTIFICATION</scope>
</reference>
<keyword evidence="1 4" id="KW-0732">Signal</keyword>
<feature type="signal peptide" evidence="4">
    <location>
        <begin position="1"/>
        <end position="21"/>
    </location>
</feature>
<dbReference type="GO" id="GO:0016020">
    <property type="term" value="C:membrane"/>
    <property type="evidence" value="ECO:0007669"/>
    <property type="project" value="TreeGrafter"/>
</dbReference>
<dbReference type="InterPro" id="IPR011641">
    <property type="entry name" value="Tyr-kin_ephrin_A/B_rcpt-like"/>
</dbReference>
<protein>
    <submittedName>
        <fullName evidence="9">MRH domain-containing protein</fullName>
    </submittedName>
</protein>
<evidence type="ECO:0000259" key="5">
    <source>
        <dbReference type="PROSITE" id="PS51914"/>
    </source>
</evidence>
<dbReference type="PANTHER" id="PTHR22727:SF15">
    <property type="entry name" value="MRH DOMAIN-CONTAINING PROTEIN"/>
    <property type="match status" value="1"/>
</dbReference>
<organism evidence="7 9">
    <name type="scientific">Dracunculus medinensis</name>
    <name type="common">Guinea worm</name>
    <dbReference type="NCBI Taxonomy" id="318479"/>
    <lineage>
        <taxon>Eukaryota</taxon>
        <taxon>Metazoa</taxon>
        <taxon>Ecdysozoa</taxon>
        <taxon>Nematoda</taxon>
        <taxon>Chromadorea</taxon>
        <taxon>Rhabditida</taxon>
        <taxon>Spirurina</taxon>
        <taxon>Dracunculoidea</taxon>
        <taxon>Dracunculidae</taxon>
        <taxon>Dracunculus</taxon>
    </lineage>
</organism>
<name>A0A0N4U6Q1_DRAME</name>
<accession>A0A0N4U6Q1</accession>
<dbReference type="OrthoDB" id="439917at2759"/>
<dbReference type="WBParaSite" id="DME_0000261701-mRNA-1">
    <property type="protein sequence ID" value="DME_0000261701-mRNA-1"/>
    <property type="gene ID" value="DME_0000261701"/>
</dbReference>
<evidence type="ECO:0000313" key="9">
    <source>
        <dbReference type="WBParaSite" id="DME_0000261701-mRNA-1"/>
    </source>
</evidence>
<dbReference type="InterPro" id="IPR044865">
    <property type="entry name" value="MRH_dom"/>
</dbReference>
<dbReference type="Proteomes" id="UP000274756">
    <property type="component" value="Unassembled WGS sequence"/>
</dbReference>
<dbReference type="SUPFAM" id="SSF57184">
    <property type="entry name" value="Growth factor receptor domain"/>
    <property type="match status" value="1"/>
</dbReference>
<proteinExistence type="predicted"/>
<dbReference type="InterPro" id="IPR056610">
    <property type="entry name" value="Elapor1/2_TNFR-like"/>
</dbReference>
<feature type="domain" description="MRH" evidence="5">
    <location>
        <begin position="639"/>
        <end position="832"/>
    </location>
</feature>
<evidence type="ECO:0000256" key="1">
    <source>
        <dbReference type="ARBA" id="ARBA00022729"/>
    </source>
</evidence>
<dbReference type="Pfam" id="PF23032">
    <property type="entry name" value="GBD_ELAPOR1-like_3rd"/>
    <property type="match status" value="1"/>
</dbReference>
<feature type="chain" id="PRO_5041039149" evidence="4">
    <location>
        <begin position="22"/>
        <end position="964"/>
    </location>
</feature>
<dbReference type="InterPro" id="IPR056608">
    <property type="entry name" value="Elapor1/2_GBD"/>
</dbReference>
<feature type="region of interest" description="Disordered" evidence="3">
    <location>
        <begin position="944"/>
        <end position="964"/>
    </location>
</feature>
<evidence type="ECO:0000313" key="7">
    <source>
        <dbReference type="Proteomes" id="UP000038040"/>
    </source>
</evidence>
<dbReference type="InterPro" id="IPR039181">
    <property type="entry name" value="Elapor1/2"/>
</dbReference>
<dbReference type="EMBL" id="UYYG01001158">
    <property type="protein sequence ID" value="VDN57004.1"/>
    <property type="molecule type" value="Genomic_DNA"/>
</dbReference>
<dbReference type="Gene3D" id="2.10.50.10">
    <property type="entry name" value="Tumor Necrosis Factor Receptor, subunit A, domain 2"/>
    <property type="match status" value="1"/>
</dbReference>